<feature type="transmembrane region" description="Helical" evidence="9">
    <location>
        <begin position="39"/>
        <end position="61"/>
    </location>
</feature>
<dbReference type="CDD" id="cd17471">
    <property type="entry name" value="MFS_Set"/>
    <property type="match status" value="1"/>
</dbReference>
<keyword evidence="5" id="KW-0762">Sugar transport</keyword>
<keyword evidence="4" id="KW-1003">Cell membrane</keyword>
<proteinExistence type="inferred from homology"/>
<evidence type="ECO:0000256" key="3">
    <source>
        <dbReference type="ARBA" id="ARBA00022448"/>
    </source>
</evidence>
<evidence type="ECO:0000256" key="6">
    <source>
        <dbReference type="ARBA" id="ARBA00022692"/>
    </source>
</evidence>
<evidence type="ECO:0000256" key="9">
    <source>
        <dbReference type="SAM" id="Phobius"/>
    </source>
</evidence>
<gene>
    <name evidence="11" type="ORF">H8Q88_15410</name>
</gene>
<feature type="transmembrane region" description="Helical" evidence="9">
    <location>
        <begin position="303"/>
        <end position="324"/>
    </location>
</feature>
<accession>A0A9X0RBV1</accession>
<feature type="transmembrane region" description="Helical" evidence="9">
    <location>
        <begin position="367"/>
        <end position="389"/>
    </location>
</feature>
<evidence type="ECO:0000256" key="8">
    <source>
        <dbReference type="ARBA" id="ARBA00023136"/>
    </source>
</evidence>
<dbReference type="Pfam" id="PF07690">
    <property type="entry name" value="MFS_1"/>
    <property type="match status" value="1"/>
</dbReference>
<keyword evidence="12" id="KW-1185">Reference proteome</keyword>
<keyword evidence="6 9" id="KW-0812">Transmembrane</keyword>
<keyword evidence="3" id="KW-0813">Transport</keyword>
<dbReference type="GO" id="GO:0022857">
    <property type="term" value="F:transmembrane transporter activity"/>
    <property type="evidence" value="ECO:0007669"/>
    <property type="project" value="InterPro"/>
</dbReference>
<name>A0A9X0RBV1_VIBME</name>
<feature type="transmembrane region" description="Helical" evidence="9">
    <location>
        <begin position="73"/>
        <end position="92"/>
    </location>
</feature>
<dbReference type="AlphaFoldDB" id="A0A9X0RBV1"/>
<dbReference type="Gene3D" id="1.20.1250.20">
    <property type="entry name" value="MFS general substrate transporter like domains"/>
    <property type="match status" value="2"/>
</dbReference>
<keyword evidence="8 9" id="KW-0472">Membrane</keyword>
<evidence type="ECO:0000313" key="11">
    <source>
        <dbReference type="EMBL" id="MBC5852293.1"/>
    </source>
</evidence>
<feature type="transmembrane region" description="Helical" evidence="9">
    <location>
        <begin position="160"/>
        <end position="181"/>
    </location>
</feature>
<organism evidence="11 12">
    <name type="scientific">Vibrio metschnikovii</name>
    <dbReference type="NCBI Taxonomy" id="28172"/>
    <lineage>
        <taxon>Bacteria</taxon>
        <taxon>Pseudomonadati</taxon>
        <taxon>Pseudomonadota</taxon>
        <taxon>Gammaproteobacteria</taxon>
        <taxon>Vibrionales</taxon>
        <taxon>Vibrionaceae</taxon>
        <taxon>Vibrio</taxon>
    </lineage>
</organism>
<feature type="domain" description="Major facilitator superfamily (MFS) profile" evidence="10">
    <location>
        <begin position="6"/>
        <end position="391"/>
    </location>
</feature>
<dbReference type="EMBL" id="JACRUP010000012">
    <property type="protein sequence ID" value="MBC5852293.1"/>
    <property type="molecule type" value="Genomic_DNA"/>
</dbReference>
<feature type="transmembrane region" description="Helical" evidence="9">
    <location>
        <begin position="132"/>
        <end position="154"/>
    </location>
</feature>
<dbReference type="SUPFAM" id="SSF103473">
    <property type="entry name" value="MFS general substrate transporter"/>
    <property type="match status" value="1"/>
</dbReference>
<dbReference type="GO" id="GO:0005886">
    <property type="term" value="C:plasma membrane"/>
    <property type="evidence" value="ECO:0007669"/>
    <property type="project" value="UniProtKB-SubCell"/>
</dbReference>
<comment type="similarity">
    <text evidence="2">Belongs to the major facilitator superfamily. Set transporter family.</text>
</comment>
<dbReference type="PROSITE" id="PS50850">
    <property type="entry name" value="MFS"/>
    <property type="match status" value="1"/>
</dbReference>
<keyword evidence="7 9" id="KW-1133">Transmembrane helix</keyword>
<feature type="transmembrane region" description="Helical" evidence="9">
    <location>
        <begin position="7"/>
        <end position="27"/>
    </location>
</feature>
<evidence type="ECO:0000256" key="7">
    <source>
        <dbReference type="ARBA" id="ARBA00022989"/>
    </source>
</evidence>
<evidence type="ECO:0000256" key="5">
    <source>
        <dbReference type="ARBA" id="ARBA00022597"/>
    </source>
</evidence>
<feature type="transmembrane region" description="Helical" evidence="9">
    <location>
        <begin position="211"/>
        <end position="230"/>
    </location>
</feature>
<dbReference type="PANTHER" id="PTHR23535:SF2">
    <property type="entry name" value="SUGAR EFFLUX TRANSPORTER A-RELATED"/>
    <property type="match status" value="1"/>
</dbReference>
<dbReference type="Proteomes" id="UP000615796">
    <property type="component" value="Unassembled WGS sequence"/>
</dbReference>
<feature type="transmembrane region" description="Helical" evidence="9">
    <location>
        <begin position="336"/>
        <end position="361"/>
    </location>
</feature>
<comment type="subcellular location">
    <subcellularLocation>
        <location evidence="1">Cell membrane</location>
        <topology evidence="1">Multi-pass membrane protein</topology>
    </subcellularLocation>
</comment>
<reference evidence="11" key="1">
    <citation type="submission" date="2020-08" db="EMBL/GenBank/DDBJ databases">
        <title>Genome Sequencing and Pan-Genome Analysis of Migratory bird Vibrio Strains, Inner Mongolia.</title>
        <authorList>
            <person name="Zheng L."/>
        </authorList>
    </citation>
    <scope>NUCLEOTIDE SEQUENCE</scope>
    <source>
        <strain evidence="11">M13F</strain>
    </source>
</reference>
<evidence type="ECO:0000256" key="4">
    <source>
        <dbReference type="ARBA" id="ARBA00022475"/>
    </source>
</evidence>
<feature type="transmembrane region" description="Helical" evidence="9">
    <location>
        <begin position="98"/>
        <end position="120"/>
    </location>
</feature>
<dbReference type="InterPro" id="IPR011701">
    <property type="entry name" value="MFS"/>
</dbReference>
<feature type="transmembrane region" description="Helical" evidence="9">
    <location>
        <begin position="278"/>
        <end position="297"/>
    </location>
</feature>
<dbReference type="PANTHER" id="PTHR23535">
    <property type="entry name" value="SUGAR EFFLUX TRANSPORTER A-RELATED"/>
    <property type="match status" value="1"/>
</dbReference>
<dbReference type="RefSeq" id="WP_187026788.1">
    <property type="nucleotide sequence ID" value="NZ_JACRUP010000012.1"/>
</dbReference>
<protein>
    <submittedName>
        <fullName evidence="11">Sugar efflux transporter</fullName>
    </submittedName>
</protein>
<evidence type="ECO:0000256" key="1">
    <source>
        <dbReference type="ARBA" id="ARBA00004651"/>
    </source>
</evidence>
<dbReference type="InterPro" id="IPR020846">
    <property type="entry name" value="MFS_dom"/>
</dbReference>
<comment type="caution">
    <text evidence="11">The sequence shown here is derived from an EMBL/GenBank/DDBJ whole genome shotgun (WGS) entry which is preliminary data.</text>
</comment>
<evidence type="ECO:0000256" key="2">
    <source>
        <dbReference type="ARBA" id="ARBA00006523"/>
    </source>
</evidence>
<dbReference type="InterPro" id="IPR036259">
    <property type="entry name" value="MFS_trans_sf"/>
</dbReference>
<evidence type="ECO:0000313" key="12">
    <source>
        <dbReference type="Proteomes" id="UP000615796"/>
    </source>
</evidence>
<feature type="transmembrane region" description="Helical" evidence="9">
    <location>
        <begin position="245"/>
        <end position="266"/>
    </location>
</feature>
<sequence length="403" mass="43463">MYQDKTALLFIMTALVTGLCGAFFYPLSSLFIVEALGASPMMLSVYMVMAVVSSVVVSQWLARQSDRHWQRKVILLVALGCYLITVVGFTLIRSYWLAIVVVTLFGSVSGASFGQLFALGREYADRHVTDKTTFLATMRAGIAIAWVFGPPLAFMLKASFGFNAAFSVSAVIVTIAIVLIAKYLPKGIEKASASDPAAALSLPKQGAVKRLIVLYCMTMVFTFAANNLYITSMPLYLSQELLVPAHWLGLLFGMAALCEIPIMLLAGKLAQRFGTTQLLCAGIMSGMAFYLIMLTNTTFTTLLLAQILNGFFIGVCATLGMVVLQDMMPDRLGTASTLFSSILSISSLVASVALGVVGELFNYFSTLYVSLIGAVAALILLRVFIWLAAKHEQRASVTSNALS</sequence>
<evidence type="ECO:0000259" key="10">
    <source>
        <dbReference type="PROSITE" id="PS50850"/>
    </source>
</evidence>